<reference evidence="6" key="1">
    <citation type="submission" date="2015-07" db="EMBL/GenBank/DDBJ databases">
        <title>Genome Of Nitrogen-Fixing Cyanobacterium Nostoc piscinale CENA21 From Solimoes/Amazon River Floodplain Sediments And Comparative Genomics To Uncover Biosynthetic Natural Products Potential.</title>
        <authorList>
            <person name="Leao T.F."/>
            <person name="Leao P.N."/>
            <person name="Guimaraes P.I."/>
            <person name="de Melo A.G.C."/>
            <person name="Ramos R.T.J."/>
            <person name="Silva A."/>
            <person name="Fiore M.F."/>
            <person name="Schneider M.P.C."/>
        </authorList>
    </citation>
    <scope>NUCLEOTIDE SEQUENCE [LARGE SCALE GENOMIC DNA]</scope>
    <source>
        <strain evidence="6">CENA21</strain>
    </source>
</reference>
<dbReference type="EMBL" id="CP012036">
    <property type="protein sequence ID" value="ALF53372.1"/>
    <property type="molecule type" value="Genomic_DNA"/>
</dbReference>
<dbReference type="KEGG" id="npz:ACX27_11825"/>
<accession>A0A0M4SKQ6</accession>
<dbReference type="Proteomes" id="UP000062645">
    <property type="component" value="Chromosome"/>
</dbReference>
<dbReference type="InterPro" id="IPR004155">
    <property type="entry name" value="PBS_lyase_HEAT"/>
</dbReference>
<dbReference type="OrthoDB" id="463931at2"/>
<dbReference type="Gene3D" id="1.25.10.10">
    <property type="entry name" value="Leucine-rich Repeat Variant"/>
    <property type="match status" value="1"/>
</dbReference>
<evidence type="ECO:0000256" key="2">
    <source>
        <dbReference type="ARBA" id="ARBA00022549"/>
    </source>
</evidence>
<dbReference type="SUPFAM" id="SSF48371">
    <property type="entry name" value="ARM repeat"/>
    <property type="match status" value="1"/>
</dbReference>
<dbReference type="InterPro" id="IPR016024">
    <property type="entry name" value="ARM-type_fold"/>
</dbReference>
<evidence type="ECO:0008006" key="7">
    <source>
        <dbReference type="Google" id="ProtNLM"/>
    </source>
</evidence>
<dbReference type="InterPro" id="IPR011989">
    <property type="entry name" value="ARM-like"/>
</dbReference>
<comment type="similarity">
    <text evidence="1">Belongs to the CpcE/RpcE/PecE family.</text>
</comment>
<dbReference type="AlphaFoldDB" id="A0A0M4SKQ6"/>
<reference evidence="5 6" key="2">
    <citation type="journal article" date="2016" name="Genome Announc.">
        <title>Draft Genome Sequence of the N2-Fixing Cyanobacterium Nostoc piscinale CENA21, Isolated from the Brazilian Amazon Floodplain.</title>
        <authorList>
            <person name="Leao T."/>
            <person name="Guimaraes P.I."/>
            <person name="de Melo A.G."/>
            <person name="Ramos R.T."/>
            <person name="Leao P.N."/>
            <person name="Silva A."/>
            <person name="Fiore M.F."/>
            <person name="Schneider M.P."/>
        </authorList>
    </citation>
    <scope>NUCLEOTIDE SEQUENCE [LARGE SCALE GENOMIC DNA]</scope>
    <source>
        <strain evidence="5 6">CENA21</strain>
    </source>
</reference>
<dbReference type="GO" id="GO:0016829">
    <property type="term" value="F:lyase activity"/>
    <property type="evidence" value="ECO:0007669"/>
    <property type="project" value="UniProtKB-KW"/>
</dbReference>
<sequence>MSKTMNEQLISQINQAATPEEAITAITAIAVSDTPEINSINAVITALSHHHPMVKNAALEALVKLGNVAVKPLIAAYETSRDQGLQAYIIQALAQIGSTEAMDLLAEVLGTTVANHCQGNVRRIAARGLGKIASNSQDAEVIGCAQEKLIWALVSPEDWGLRYAAAVSLQEIATPTAKAALQTAIAQEADTVVRSRITLALESGKTNKLPMTYDR</sequence>
<evidence type="ECO:0000256" key="3">
    <source>
        <dbReference type="ARBA" id="ARBA00022738"/>
    </source>
</evidence>
<dbReference type="Pfam" id="PF03130">
    <property type="entry name" value="HEAT_PBS"/>
    <property type="match status" value="1"/>
</dbReference>
<evidence type="ECO:0000313" key="5">
    <source>
        <dbReference type="EMBL" id="ALF53372.1"/>
    </source>
</evidence>
<keyword evidence="4" id="KW-0456">Lyase</keyword>
<name>A0A0M4SKQ6_9NOSO</name>
<dbReference type="PATRIC" id="fig|224013.5.peg.2867"/>
<proteinExistence type="inferred from homology"/>
<keyword evidence="6" id="KW-1185">Reference proteome</keyword>
<organism evidence="5 6">
    <name type="scientific">Nostoc piscinale CENA21</name>
    <dbReference type="NCBI Taxonomy" id="224013"/>
    <lineage>
        <taxon>Bacteria</taxon>
        <taxon>Bacillati</taxon>
        <taxon>Cyanobacteriota</taxon>
        <taxon>Cyanophyceae</taxon>
        <taxon>Nostocales</taxon>
        <taxon>Nostocaceae</taxon>
        <taxon>Nostoc</taxon>
    </lineage>
</organism>
<evidence type="ECO:0000256" key="1">
    <source>
        <dbReference type="ARBA" id="ARBA00009299"/>
    </source>
</evidence>
<dbReference type="SMART" id="SM00567">
    <property type="entry name" value="EZ_HEAT"/>
    <property type="match status" value="3"/>
</dbReference>
<dbReference type="PANTHER" id="PTHR12697">
    <property type="entry name" value="PBS LYASE HEAT-LIKE PROTEIN"/>
    <property type="match status" value="1"/>
</dbReference>
<keyword evidence="3" id="KW-0605">Phycobilisome</keyword>
<keyword evidence="2" id="KW-0042">Antenna complex</keyword>
<dbReference type="GO" id="GO:0030089">
    <property type="term" value="C:phycobilisome"/>
    <property type="evidence" value="ECO:0007669"/>
    <property type="project" value="UniProtKB-KW"/>
</dbReference>
<dbReference type="GO" id="GO:0016491">
    <property type="term" value="F:oxidoreductase activity"/>
    <property type="evidence" value="ECO:0007669"/>
    <property type="project" value="TreeGrafter"/>
</dbReference>
<gene>
    <name evidence="5" type="ORF">ACX27_11825</name>
</gene>
<evidence type="ECO:0000256" key="4">
    <source>
        <dbReference type="ARBA" id="ARBA00023239"/>
    </source>
</evidence>
<dbReference type="PANTHER" id="PTHR12697:SF5">
    <property type="entry name" value="DEOXYHYPUSINE HYDROXYLASE"/>
    <property type="match status" value="1"/>
</dbReference>
<evidence type="ECO:0000313" key="6">
    <source>
        <dbReference type="Proteomes" id="UP000062645"/>
    </source>
</evidence>
<protein>
    <recommendedName>
        <fullName evidence="7">Glycosyl transferase family 2</fullName>
    </recommendedName>
</protein>
<dbReference type="Pfam" id="PF13646">
    <property type="entry name" value="HEAT_2"/>
    <property type="match status" value="2"/>
</dbReference>
<dbReference type="STRING" id="224013.ACX27_11825"/>